<dbReference type="Proteomes" id="UP000708208">
    <property type="component" value="Unassembled WGS sequence"/>
</dbReference>
<comment type="caution">
    <text evidence="1">The sequence shown here is derived from an EMBL/GenBank/DDBJ whole genome shotgun (WGS) entry which is preliminary data.</text>
</comment>
<sequence length="159" mass="18028">MQNSDIEDPDSEDVVEIANKSEAENLTLSKRKKPTALQKYYPTSDGEAYIVSTVLDPRCKLEFYKAAHWKKDWIDSSKKMVTDVWKSNYKGIDQPNDLELVSDQPSTSGSIFENMFGSSNANKKTIEDDLTRYLGSKTVHPDMLKKELTGIDGALGWWK</sequence>
<gene>
    <name evidence="1" type="ORF">AFUS01_LOCUS10214</name>
</gene>
<reference evidence="1" key="1">
    <citation type="submission" date="2021-06" db="EMBL/GenBank/DDBJ databases">
        <authorList>
            <person name="Hodson N. C."/>
            <person name="Mongue J. A."/>
            <person name="Jaron S. K."/>
        </authorList>
    </citation>
    <scope>NUCLEOTIDE SEQUENCE</scope>
</reference>
<dbReference type="AlphaFoldDB" id="A0A8J2P1Y8"/>
<name>A0A8J2P1Y8_9HEXA</name>
<proteinExistence type="predicted"/>
<dbReference type="EMBL" id="CAJVCH010075644">
    <property type="protein sequence ID" value="CAG7720964.1"/>
    <property type="molecule type" value="Genomic_DNA"/>
</dbReference>
<feature type="non-terminal residue" evidence="1">
    <location>
        <position position="1"/>
    </location>
</feature>
<evidence type="ECO:0000313" key="1">
    <source>
        <dbReference type="EMBL" id="CAG7720964.1"/>
    </source>
</evidence>
<protein>
    <submittedName>
        <fullName evidence="1">Uncharacterized protein</fullName>
    </submittedName>
</protein>
<evidence type="ECO:0000313" key="2">
    <source>
        <dbReference type="Proteomes" id="UP000708208"/>
    </source>
</evidence>
<organism evidence="1 2">
    <name type="scientific">Allacma fusca</name>
    <dbReference type="NCBI Taxonomy" id="39272"/>
    <lineage>
        <taxon>Eukaryota</taxon>
        <taxon>Metazoa</taxon>
        <taxon>Ecdysozoa</taxon>
        <taxon>Arthropoda</taxon>
        <taxon>Hexapoda</taxon>
        <taxon>Collembola</taxon>
        <taxon>Symphypleona</taxon>
        <taxon>Sminthuridae</taxon>
        <taxon>Allacma</taxon>
    </lineage>
</organism>
<dbReference type="OrthoDB" id="6605243at2759"/>
<accession>A0A8J2P1Y8</accession>
<keyword evidence="2" id="KW-1185">Reference proteome</keyword>